<dbReference type="Pfam" id="PF13193">
    <property type="entry name" value="AMP-binding_C"/>
    <property type="match status" value="1"/>
</dbReference>
<dbReference type="InterPro" id="IPR042099">
    <property type="entry name" value="ANL_N_sf"/>
</dbReference>
<reference evidence="4 5" key="1">
    <citation type="submission" date="2020-10" db="EMBL/GenBank/DDBJ databases">
        <title>Wide distribution of Phycisphaera-like planctomycetes from WD2101 soil group in peatlands and genome analysis of the first cultivated representative.</title>
        <authorList>
            <person name="Dedysh S.N."/>
            <person name="Beletsky A.V."/>
            <person name="Ivanova A."/>
            <person name="Kulichevskaya I.S."/>
            <person name="Suzina N.E."/>
            <person name="Philippov D.A."/>
            <person name="Rakitin A.L."/>
            <person name="Mardanov A.V."/>
            <person name="Ravin N.V."/>
        </authorList>
    </citation>
    <scope>NUCLEOTIDE SEQUENCE [LARGE SCALE GENOMIC DNA]</scope>
    <source>
        <strain evidence="4 5">M1803</strain>
    </source>
</reference>
<keyword evidence="4" id="KW-0436">Ligase</keyword>
<evidence type="ECO:0000256" key="1">
    <source>
        <dbReference type="ARBA" id="ARBA00006432"/>
    </source>
</evidence>
<gene>
    <name evidence="4" type="ORF">IPV69_15495</name>
</gene>
<name>A0A7M2WQK9_9BACT</name>
<dbReference type="InterPro" id="IPR000873">
    <property type="entry name" value="AMP-dep_synth/lig_dom"/>
</dbReference>
<accession>A0A7M2WQK9</accession>
<dbReference type="GO" id="GO:0031956">
    <property type="term" value="F:medium-chain fatty acid-CoA ligase activity"/>
    <property type="evidence" value="ECO:0007669"/>
    <property type="project" value="TreeGrafter"/>
</dbReference>
<sequence>MPLQLLEQLERHARERPDTVAWSVANAERLSYTWSELHAGTSLLAERLVRDASPGDVLLICCSNRPEFVVAFLAGLAAGLRVFPVSPGLTPAELAAAATQSAARLAVATPEAQAALRGLRIGMIPVDELSAPRGNGVPVSANAAITAITPSTRGPAVRPVNEGGLLLQSSGTTGLPKIVFRNAASLDAVAAAMAAAIDFRPGDRVLSCVPLCHSYGIEHGLLAPLWAGSSVRLCQGFDLPTVMAELDAGATIFPGVPFIYETLARQAAGKRYPHLRAAYSAGGPLPDAVRDACRESLGLVVTQLYGATEIGSVTYSDPRKEGFNPGSVGRAMAGVVVRILPVDATTADNSLPPMAEGQVAVKAGSMFAGYLDGSSAPLLDGYFVTGDLGHLDAVGNLTLTGRLKLLIDVAGLKVNPLEVEAVLAEHPAVAASVVVSLPVTQTVSRLKAIVVRRPGSNAGGEEIRQFLRGRLAAYKVPRVVEFREALPRSAAGKVLRQQVEES</sequence>
<comment type="similarity">
    <text evidence="1">Belongs to the ATP-dependent AMP-binding enzyme family.</text>
</comment>
<proteinExistence type="inferred from homology"/>
<protein>
    <submittedName>
        <fullName evidence="4">Acyl--CoA ligase</fullName>
    </submittedName>
</protein>
<dbReference type="PROSITE" id="PS00455">
    <property type="entry name" value="AMP_BINDING"/>
    <property type="match status" value="1"/>
</dbReference>
<evidence type="ECO:0000313" key="5">
    <source>
        <dbReference type="Proteomes" id="UP000593765"/>
    </source>
</evidence>
<evidence type="ECO:0000313" key="4">
    <source>
        <dbReference type="EMBL" id="QOV87689.1"/>
    </source>
</evidence>
<dbReference type="PANTHER" id="PTHR43201">
    <property type="entry name" value="ACYL-COA SYNTHETASE"/>
    <property type="match status" value="1"/>
</dbReference>
<dbReference type="InterPro" id="IPR025110">
    <property type="entry name" value="AMP-bd_C"/>
</dbReference>
<dbReference type="InterPro" id="IPR020845">
    <property type="entry name" value="AMP-binding_CS"/>
</dbReference>
<organism evidence="4 5">
    <name type="scientific">Humisphaera borealis</name>
    <dbReference type="NCBI Taxonomy" id="2807512"/>
    <lineage>
        <taxon>Bacteria</taxon>
        <taxon>Pseudomonadati</taxon>
        <taxon>Planctomycetota</taxon>
        <taxon>Phycisphaerae</taxon>
        <taxon>Tepidisphaerales</taxon>
        <taxon>Tepidisphaeraceae</taxon>
        <taxon>Humisphaera</taxon>
    </lineage>
</organism>
<dbReference type="Proteomes" id="UP000593765">
    <property type="component" value="Chromosome"/>
</dbReference>
<feature type="domain" description="AMP-dependent synthetase/ligase" evidence="2">
    <location>
        <begin position="9"/>
        <end position="371"/>
    </location>
</feature>
<dbReference type="InterPro" id="IPR045851">
    <property type="entry name" value="AMP-bd_C_sf"/>
</dbReference>
<dbReference type="Gene3D" id="3.30.300.30">
    <property type="match status" value="1"/>
</dbReference>
<dbReference type="EMBL" id="CP063458">
    <property type="protein sequence ID" value="QOV87689.1"/>
    <property type="molecule type" value="Genomic_DNA"/>
</dbReference>
<dbReference type="PANTHER" id="PTHR43201:SF8">
    <property type="entry name" value="ACYL-COA SYNTHETASE FAMILY MEMBER 3"/>
    <property type="match status" value="1"/>
</dbReference>
<dbReference type="Gene3D" id="3.40.50.12780">
    <property type="entry name" value="N-terminal domain of ligase-like"/>
    <property type="match status" value="1"/>
</dbReference>
<feature type="domain" description="AMP-binding enzyme C-terminal" evidence="3">
    <location>
        <begin position="418"/>
        <end position="493"/>
    </location>
</feature>
<dbReference type="GO" id="GO:0006631">
    <property type="term" value="P:fatty acid metabolic process"/>
    <property type="evidence" value="ECO:0007669"/>
    <property type="project" value="TreeGrafter"/>
</dbReference>
<evidence type="ECO:0000259" key="3">
    <source>
        <dbReference type="Pfam" id="PF13193"/>
    </source>
</evidence>
<dbReference type="KEGG" id="hbs:IPV69_15495"/>
<dbReference type="SUPFAM" id="SSF56801">
    <property type="entry name" value="Acetyl-CoA synthetase-like"/>
    <property type="match status" value="1"/>
</dbReference>
<dbReference type="RefSeq" id="WP_206290599.1">
    <property type="nucleotide sequence ID" value="NZ_CP063458.1"/>
</dbReference>
<dbReference type="AlphaFoldDB" id="A0A7M2WQK9"/>
<dbReference type="Pfam" id="PF00501">
    <property type="entry name" value="AMP-binding"/>
    <property type="match status" value="1"/>
</dbReference>
<evidence type="ECO:0000259" key="2">
    <source>
        <dbReference type="Pfam" id="PF00501"/>
    </source>
</evidence>
<keyword evidence="5" id="KW-1185">Reference proteome</keyword>